<evidence type="ECO:0000313" key="3">
    <source>
        <dbReference type="Proteomes" id="UP001152759"/>
    </source>
</evidence>
<name>A0A9P0F5A0_BEMTA</name>
<keyword evidence="3" id="KW-1185">Reference proteome</keyword>
<feature type="signal peptide" evidence="1">
    <location>
        <begin position="1"/>
        <end position="23"/>
    </location>
</feature>
<evidence type="ECO:0000313" key="2">
    <source>
        <dbReference type="EMBL" id="CAH0392587.1"/>
    </source>
</evidence>
<feature type="chain" id="PRO_5040306589" evidence="1">
    <location>
        <begin position="24"/>
        <end position="232"/>
    </location>
</feature>
<reference evidence="2" key="1">
    <citation type="submission" date="2021-12" db="EMBL/GenBank/DDBJ databases">
        <authorList>
            <person name="King R."/>
        </authorList>
    </citation>
    <scope>NUCLEOTIDE SEQUENCE</scope>
</reference>
<evidence type="ECO:0000256" key="1">
    <source>
        <dbReference type="SAM" id="SignalP"/>
    </source>
</evidence>
<gene>
    <name evidence="2" type="ORF">BEMITA_LOCUS11092</name>
</gene>
<protein>
    <submittedName>
        <fullName evidence="2">Uncharacterized protein</fullName>
    </submittedName>
</protein>
<accession>A0A9P0F5A0</accession>
<dbReference type="Proteomes" id="UP001152759">
    <property type="component" value="Chromosome 6"/>
</dbReference>
<organism evidence="2 3">
    <name type="scientific">Bemisia tabaci</name>
    <name type="common">Sweetpotato whitefly</name>
    <name type="synonym">Aleurodes tabaci</name>
    <dbReference type="NCBI Taxonomy" id="7038"/>
    <lineage>
        <taxon>Eukaryota</taxon>
        <taxon>Metazoa</taxon>
        <taxon>Ecdysozoa</taxon>
        <taxon>Arthropoda</taxon>
        <taxon>Hexapoda</taxon>
        <taxon>Insecta</taxon>
        <taxon>Pterygota</taxon>
        <taxon>Neoptera</taxon>
        <taxon>Paraneoptera</taxon>
        <taxon>Hemiptera</taxon>
        <taxon>Sternorrhyncha</taxon>
        <taxon>Aleyrodoidea</taxon>
        <taxon>Aleyrodidae</taxon>
        <taxon>Aleyrodinae</taxon>
        <taxon>Bemisia</taxon>
    </lineage>
</organism>
<dbReference type="AlphaFoldDB" id="A0A9P0F5A0"/>
<dbReference type="KEGG" id="btab:109042008"/>
<sequence>MMKPRSQLVVLMSVCCLLGLARPECCPSMASSCGIPFPNFLWQCCSYGDCNIFCCNCDSECKVKGCEYTLVNSTFSNQTDPEVTVSNVVSCSENSRDSCRIDMEVTREFEAEQESKVHLGLPVMELIAKAFYWEYKSSVAEKTSKGYTVECPINPGSEGWLGQEPLFAVLQTTKVYKCCHDASCHFLTTENITYRMPIVLPTGINAGRFNCHDKKLQQKSRPSGNVLDNSIQ</sequence>
<dbReference type="EMBL" id="OU963867">
    <property type="protein sequence ID" value="CAH0392587.1"/>
    <property type="molecule type" value="Genomic_DNA"/>
</dbReference>
<keyword evidence="1" id="KW-0732">Signal</keyword>
<proteinExistence type="predicted"/>